<feature type="domain" description="Tyrosine--tRNA ligase SYY-like C-terminal" evidence="10">
    <location>
        <begin position="334"/>
        <end position="389"/>
    </location>
</feature>
<dbReference type="GO" id="GO:0006437">
    <property type="term" value="P:tyrosyl-tRNA aminoacylation"/>
    <property type="evidence" value="ECO:0007669"/>
    <property type="project" value="InterPro"/>
</dbReference>
<evidence type="ECO:0000256" key="1">
    <source>
        <dbReference type="ARBA" id="ARBA00013160"/>
    </source>
</evidence>
<protein>
    <recommendedName>
        <fullName evidence="1">tyrosine--tRNA ligase</fullName>
        <ecNumber evidence="1">6.1.1.1</ecNumber>
    </recommendedName>
    <alternativeName>
        <fullName evidence="8">Tyrosyl-tRNA synthetase</fullName>
    </alternativeName>
</protein>
<dbReference type="SUPFAM" id="SSF52374">
    <property type="entry name" value="Nucleotidylyl transferase"/>
    <property type="match status" value="1"/>
</dbReference>
<evidence type="ECO:0000256" key="8">
    <source>
        <dbReference type="ARBA" id="ARBA00033323"/>
    </source>
</evidence>
<dbReference type="GO" id="GO:0005829">
    <property type="term" value="C:cytosol"/>
    <property type="evidence" value="ECO:0007669"/>
    <property type="project" value="TreeGrafter"/>
</dbReference>
<dbReference type="InterPro" id="IPR024088">
    <property type="entry name" value="Tyr-tRNA-ligase_bac-type"/>
</dbReference>
<evidence type="ECO:0000256" key="5">
    <source>
        <dbReference type="ARBA" id="ARBA00022884"/>
    </source>
</evidence>
<organism evidence="11">
    <name type="scientific">bioreactor metagenome</name>
    <dbReference type="NCBI Taxonomy" id="1076179"/>
    <lineage>
        <taxon>unclassified sequences</taxon>
        <taxon>metagenomes</taxon>
        <taxon>ecological metagenomes</taxon>
    </lineage>
</organism>
<evidence type="ECO:0000256" key="6">
    <source>
        <dbReference type="ARBA" id="ARBA00022917"/>
    </source>
</evidence>
<evidence type="ECO:0000256" key="3">
    <source>
        <dbReference type="ARBA" id="ARBA00022741"/>
    </source>
</evidence>
<keyword evidence="2 11" id="KW-0436">Ligase</keyword>
<dbReference type="InterPro" id="IPR002307">
    <property type="entry name" value="Tyr-tRNA-ligase"/>
</dbReference>
<keyword evidence="5" id="KW-0694">RNA-binding</keyword>
<dbReference type="Gene3D" id="3.40.50.620">
    <property type="entry name" value="HUPs"/>
    <property type="match status" value="1"/>
</dbReference>
<evidence type="ECO:0000256" key="9">
    <source>
        <dbReference type="ARBA" id="ARBA00048248"/>
    </source>
</evidence>
<comment type="caution">
    <text evidence="11">The sequence shown here is derived from an EMBL/GenBank/DDBJ whole genome shotgun (WGS) entry which is preliminary data.</text>
</comment>
<dbReference type="InterPro" id="IPR036986">
    <property type="entry name" value="S4_RNA-bd_sf"/>
</dbReference>
<evidence type="ECO:0000256" key="4">
    <source>
        <dbReference type="ARBA" id="ARBA00022840"/>
    </source>
</evidence>
<evidence type="ECO:0000313" key="11">
    <source>
        <dbReference type="EMBL" id="MPM31759.1"/>
    </source>
</evidence>
<dbReference type="GO" id="GO:0004831">
    <property type="term" value="F:tyrosine-tRNA ligase activity"/>
    <property type="evidence" value="ECO:0007669"/>
    <property type="project" value="UniProtKB-EC"/>
</dbReference>
<dbReference type="GO" id="GO:0005524">
    <property type="term" value="F:ATP binding"/>
    <property type="evidence" value="ECO:0007669"/>
    <property type="project" value="UniProtKB-KW"/>
</dbReference>
<dbReference type="NCBIfam" id="TIGR00234">
    <property type="entry name" value="tyrS"/>
    <property type="match status" value="1"/>
</dbReference>
<dbReference type="EMBL" id="VSSQ01006166">
    <property type="protein sequence ID" value="MPM31759.1"/>
    <property type="molecule type" value="Genomic_DNA"/>
</dbReference>
<keyword evidence="3" id="KW-0547">Nucleotide-binding</keyword>
<dbReference type="PRINTS" id="PR01040">
    <property type="entry name" value="TRNASYNTHTYR"/>
</dbReference>
<keyword evidence="7" id="KW-0030">Aminoacyl-tRNA synthetase</keyword>
<dbReference type="Pfam" id="PF22421">
    <property type="entry name" value="SYY_C-terminal"/>
    <property type="match status" value="1"/>
</dbReference>
<proteinExistence type="predicted"/>
<dbReference type="InterPro" id="IPR014729">
    <property type="entry name" value="Rossmann-like_a/b/a_fold"/>
</dbReference>
<accession>A0A644YTV8</accession>
<dbReference type="InterPro" id="IPR054608">
    <property type="entry name" value="SYY-like_C"/>
</dbReference>
<dbReference type="CDD" id="cd00805">
    <property type="entry name" value="TyrRS_core"/>
    <property type="match status" value="1"/>
</dbReference>
<dbReference type="CDD" id="cd00165">
    <property type="entry name" value="S4"/>
    <property type="match status" value="1"/>
</dbReference>
<evidence type="ECO:0000256" key="7">
    <source>
        <dbReference type="ARBA" id="ARBA00023146"/>
    </source>
</evidence>
<dbReference type="AlphaFoldDB" id="A0A644YTV8"/>
<dbReference type="GO" id="GO:0003723">
    <property type="term" value="F:RNA binding"/>
    <property type="evidence" value="ECO:0007669"/>
    <property type="project" value="UniProtKB-KW"/>
</dbReference>
<keyword evidence="4" id="KW-0067">ATP-binding</keyword>
<evidence type="ECO:0000256" key="2">
    <source>
        <dbReference type="ARBA" id="ARBA00022598"/>
    </source>
</evidence>
<reference evidence="11" key="1">
    <citation type="submission" date="2019-08" db="EMBL/GenBank/DDBJ databases">
        <authorList>
            <person name="Kucharzyk K."/>
            <person name="Murdoch R.W."/>
            <person name="Higgins S."/>
            <person name="Loffler F."/>
        </authorList>
    </citation>
    <scope>NUCLEOTIDE SEQUENCE</scope>
</reference>
<dbReference type="PANTHER" id="PTHR11766:SF1">
    <property type="entry name" value="TYROSINE--TRNA LIGASE"/>
    <property type="match status" value="1"/>
</dbReference>
<dbReference type="Pfam" id="PF00579">
    <property type="entry name" value="tRNA-synt_1b"/>
    <property type="match status" value="1"/>
</dbReference>
<dbReference type="PANTHER" id="PTHR11766">
    <property type="entry name" value="TYROSYL-TRNA SYNTHETASE"/>
    <property type="match status" value="1"/>
</dbReference>
<dbReference type="InterPro" id="IPR002305">
    <property type="entry name" value="aa-tRNA-synth_Ic"/>
</dbReference>
<dbReference type="PROSITE" id="PS50889">
    <property type="entry name" value="S4"/>
    <property type="match status" value="1"/>
</dbReference>
<sequence>MNVNEQVEYLMQGTEYGDEKLKQNMADELRARLILCEKEGRPLRVYCGFDPRKADLHLGHTVPMRKMRQFQELGHDVTFLIGNYTSLIGDPSDKDILRPQLTSEEVAQNAKTYADQGFRILDEEKTHVRYNAEWLANLSFADLIKLASNFTIQQFLTRENFKLRWDKGDAVYLHETFYSLMQGYDAYALKADVQIGGTDQLFNIMTAGRKIMQFLGEKPNIAIILGILPGTDGVVKMSKSLGNHIPINTDANDMFGKVMSIPDLAMGQYFRLVTPMTPPEIAAIEAGVKDGSVHPRDAKMRLASEIVTAFYNKAEAETAQDVFVQTFQKGAVPEDVPTRKLEAGQSLVDLLVAAELAKSRSEARRLVEQNGVKFEGATLADPAQVIETEGVLQVGKRHFLKLEK</sequence>
<keyword evidence="6" id="KW-0648">Protein biosynthesis</keyword>
<name>A0A644YTV8_9ZZZZ</name>
<evidence type="ECO:0000259" key="10">
    <source>
        <dbReference type="Pfam" id="PF22421"/>
    </source>
</evidence>
<dbReference type="Gene3D" id="1.10.240.10">
    <property type="entry name" value="Tyrosyl-Transfer RNA Synthetase"/>
    <property type="match status" value="1"/>
</dbReference>
<comment type="catalytic activity">
    <reaction evidence="9">
        <text>tRNA(Tyr) + L-tyrosine + ATP = L-tyrosyl-tRNA(Tyr) + AMP + diphosphate + H(+)</text>
        <dbReference type="Rhea" id="RHEA:10220"/>
        <dbReference type="Rhea" id="RHEA-COMP:9706"/>
        <dbReference type="Rhea" id="RHEA-COMP:9707"/>
        <dbReference type="ChEBI" id="CHEBI:15378"/>
        <dbReference type="ChEBI" id="CHEBI:30616"/>
        <dbReference type="ChEBI" id="CHEBI:33019"/>
        <dbReference type="ChEBI" id="CHEBI:58315"/>
        <dbReference type="ChEBI" id="CHEBI:78442"/>
        <dbReference type="ChEBI" id="CHEBI:78536"/>
        <dbReference type="ChEBI" id="CHEBI:456215"/>
        <dbReference type="EC" id="6.1.1.1"/>
    </reaction>
</comment>
<dbReference type="Gene3D" id="3.10.290.10">
    <property type="entry name" value="RNA-binding S4 domain"/>
    <property type="match status" value="1"/>
</dbReference>
<dbReference type="EC" id="6.1.1.1" evidence="1"/>
<gene>
    <name evidence="11" type="primary">tyrS_24</name>
    <name evidence="11" type="ORF">SDC9_78316</name>
</gene>
<dbReference type="SUPFAM" id="SSF55174">
    <property type="entry name" value="Alpha-L RNA-binding motif"/>
    <property type="match status" value="1"/>
</dbReference>